<reference evidence="2" key="1">
    <citation type="submission" date="2021-03" db="EMBL/GenBank/DDBJ databases">
        <authorList>
            <person name="Tran Van P."/>
        </authorList>
    </citation>
    <scope>NUCLEOTIDE SEQUENCE</scope>
</reference>
<organism evidence="2 3">
    <name type="scientific">Timema podura</name>
    <name type="common">Walking stick</name>
    <dbReference type="NCBI Taxonomy" id="61482"/>
    <lineage>
        <taxon>Eukaryota</taxon>
        <taxon>Metazoa</taxon>
        <taxon>Ecdysozoa</taxon>
        <taxon>Arthropoda</taxon>
        <taxon>Hexapoda</taxon>
        <taxon>Insecta</taxon>
        <taxon>Pterygota</taxon>
        <taxon>Neoptera</taxon>
        <taxon>Polyneoptera</taxon>
        <taxon>Phasmatodea</taxon>
        <taxon>Timematodea</taxon>
        <taxon>Timematoidea</taxon>
        <taxon>Timematidae</taxon>
        <taxon>Timema</taxon>
    </lineage>
</organism>
<accession>A0ABN7P5X7</accession>
<dbReference type="EMBL" id="CAJPIN010015483">
    <property type="protein sequence ID" value="CAG2061332.1"/>
    <property type="molecule type" value="Genomic_DNA"/>
</dbReference>
<protein>
    <submittedName>
        <fullName evidence="2">Uncharacterized protein</fullName>
    </submittedName>
</protein>
<keyword evidence="3" id="KW-1185">Reference proteome</keyword>
<gene>
    <name evidence="2" type="ORF">TPAB3V08_LOCUS8286</name>
</gene>
<evidence type="ECO:0000313" key="2">
    <source>
        <dbReference type="EMBL" id="CAG2061332.1"/>
    </source>
</evidence>
<evidence type="ECO:0000256" key="1">
    <source>
        <dbReference type="SAM" id="MobiDB-lite"/>
    </source>
</evidence>
<sequence length="301" mass="34512">MLRNSRKGECLVSLEFFHKMLKDPNKHSLGKKVVVEIVNNKQQCTVVEHQRANNRQQARITTREIKPSEVQQFLIFKDDSSKPQVQMHADCHNIMPMLKYLTSEELNHLQPGVPHHKNFGFSSTLENPNPLSSSQRSLEDHTISSSTLHMKNWPTLKMNRGVVSSFVYTITPPSAVEDQKPINPQSLKNFQQHAINLEQYQNKQFYNKLRQVQGTVLQNIPLESAAQYQYIKNINQDVQQQHLISLRQVLSATETTRLENAVPFWLPPFTPANTTNVSFPPPPSPNFIKPMLLAHVLLPVE</sequence>
<proteinExistence type="predicted"/>
<comment type="caution">
    <text evidence="2">The sequence shown here is derived from an EMBL/GenBank/DDBJ whole genome shotgun (WGS) entry which is preliminary data.</text>
</comment>
<name>A0ABN7P5X7_TIMPD</name>
<dbReference type="Proteomes" id="UP001153148">
    <property type="component" value="Unassembled WGS sequence"/>
</dbReference>
<feature type="compositionally biased region" description="Polar residues" evidence="1">
    <location>
        <begin position="120"/>
        <end position="136"/>
    </location>
</feature>
<evidence type="ECO:0000313" key="3">
    <source>
        <dbReference type="Proteomes" id="UP001153148"/>
    </source>
</evidence>
<feature type="region of interest" description="Disordered" evidence="1">
    <location>
        <begin position="119"/>
        <end position="143"/>
    </location>
</feature>